<evidence type="ECO:0000256" key="2">
    <source>
        <dbReference type="ARBA" id="ARBA00023125"/>
    </source>
</evidence>
<dbReference type="PROSITE" id="PS00041">
    <property type="entry name" value="HTH_ARAC_FAMILY_1"/>
    <property type="match status" value="1"/>
</dbReference>
<dbReference type="RefSeq" id="WP_094094536.1">
    <property type="nucleotide sequence ID" value="NZ_BMHF01000010.1"/>
</dbReference>
<dbReference type="PANTHER" id="PTHR46796">
    <property type="entry name" value="HTH-TYPE TRANSCRIPTIONAL ACTIVATOR RHAS-RELATED"/>
    <property type="match status" value="1"/>
</dbReference>
<keyword evidence="6" id="KW-1185">Reference proteome</keyword>
<dbReference type="Proteomes" id="UP000609323">
    <property type="component" value="Unassembled WGS sequence"/>
</dbReference>
<name>A0ABQ1GEV3_9BACL</name>
<keyword evidence="2" id="KW-0238">DNA-binding</keyword>
<keyword evidence="1" id="KW-0805">Transcription regulation</keyword>
<dbReference type="InterPro" id="IPR018060">
    <property type="entry name" value="HTH_AraC"/>
</dbReference>
<keyword evidence="3" id="KW-0804">Transcription</keyword>
<organism evidence="5 6">
    <name type="scientific">Paenibacillus physcomitrellae</name>
    <dbReference type="NCBI Taxonomy" id="1619311"/>
    <lineage>
        <taxon>Bacteria</taxon>
        <taxon>Bacillati</taxon>
        <taxon>Bacillota</taxon>
        <taxon>Bacilli</taxon>
        <taxon>Bacillales</taxon>
        <taxon>Paenibacillaceae</taxon>
        <taxon>Paenibacillus</taxon>
    </lineage>
</organism>
<feature type="domain" description="HTH araC/xylS-type" evidence="4">
    <location>
        <begin position="178"/>
        <end position="276"/>
    </location>
</feature>
<proteinExistence type="predicted"/>
<dbReference type="Pfam" id="PF12833">
    <property type="entry name" value="HTH_18"/>
    <property type="match status" value="1"/>
</dbReference>
<evidence type="ECO:0000313" key="6">
    <source>
        <dbReference type="Proteomes" id="UP000609323"/>
    </source>
</evidence>
<dbReference type="InterPro" id="IPR018062">
    <property type="entry name" value="HTH_AraC-typ_CS"/>
</dbReference>
<accession>A0ABQ1GEV3</accession>
<protein>
    <submittedName>
        <fullName evidence="5">AraC family transcriptional regulator</fullName>
    </submittedName>
</protein>
<dbReference type="SUPFAM" id="SSF46689">
    <property type="entry name" value="Homeodomain-like"/>
    <property type="match status" value="1"/>
</dbReference>
<comment type="caution">
    <text evidence="5">The sequence shown here is derived from an EMBL/GenBank/DDBJ whole genome shotgun (WGS) entry which is preliminary data.</text>
</comment>
<evidence type="ECO:0000256" key="1">
    <source>
        <dbReference type="ARBA" id="ARBA00023015"/>
    </source>
</evidence>
<dbReference type="PROSITE" id="PS01124">
    <property type="entry name" value="HTH_ARAC_FAMILY_2"/>
    <property type="match status" value="1"/>
</dbReference>
<dbReference type="EMBL" id="BMHF01000010">
    <property type="protein sequence ID" value="GGA42447.1"/>
    <property type="molecule type" value="Genomic_DNA"/>
</dbReference>
<evidence type="ECO:0000259" key="4">
    <source>
        <dbReference type="PROSITE" id="PS01124"/>
    </source>
</evidence>
<reference evidence="6" key="1">
    <citation type="journal article" date="2019" name="Int. J. Syst. Evol. Microbiol.">
        <title>The Global Catalogue of Microorganisms (GCM) 10K type strain sequencing project: providing services to taxonomists for standard genome sequencing and annotation.</title>
        <authorList>
            <consortium name="The Broad Institute Genomics Platform"/>
            <consortium name="The Broad Institute Genome Sequencing Center for Infectious Disease"/>
            <person name="Wu L."/>
            <person name="Ma J."/>
        </authorList>
    </citation>
    <scope>NUCLEOTIDE SEQUENCE [LARGE SCALE GENOMIC DNA]</scope>
    <source>
        <strain evidence="6">CGMCC 1.15044</strain>
    </source>
</reference>
<dbReference type="Pfam" id="PF20240">
    <property type="entry name" value="DUF6597"/>
    <property type="match status" value="1"/>
</dbReference>
<gene>
    <name evidence="5" type="ORF">GCM10010917_29690</name>
</gene>
<dbReference type="InterPro" id="IPR046532">
    <property type="entry name" value="DUF6597"/>
</dbReference>
<dbReference type="InterPro" id="IPR009057">
    <property type="entry name" value="Homeodomain-like_sf"/>
</dbReference>
<dbReference type="Gene3D" id="1.10.10.60">
    <property type="entry name" value="Homeodomain-like"/>
    <property type="match status" value="1"/>
</dbReference>
<sequence>MNHNPIQPAMGILRHTQANEKFRLARLQPAPALKPFIKHYWIAQWNLNGQAAYDQEVVPNPCVNMVVERGNTFFYAPSAQKYAHRLDGSGAVFGVKFHPGGFYPFLRGSVSGLQGQPLPPFSILGVKEAELEQLLLPDTETAGDIGTMEDTDEDKAKKADQLFMAVLPAEDPQIHFIRWVVTYIAEHQELSRVEQLCSAFDCNIRTLQRLFGQYVGLSPKTVIRLYRLQNAAEAMDKGQIGSLLNLSMELGYHDQAHFIKDFKAVIGLTPEQYIRSKI</sequence>
<dbReference type="SMART" id="SM00342">
    <property type="entry name" value="HTH_ARAC"/>
    <property type="match status" value="1"/>
</dbReference>
<evidence type="ECO:0000313" key="5">
    <source>
        <dbReference type="EMBL" id="GGA42447.1"/>
    </source>
</evidence>
<evidence type="ECO:0000256" key="3">
    <source>
        <dbReference type="ARBA" id="ARBA00023163"/>
    </source>
</evidence>
<dbReference type="InterPro" id="IPR050204">
    <property type="entry name" value="AraC_XylS_family_regulators"/>
</dbReference>